<keyword evidence="4" id="KW-1185">Reference proteome</keyword>
<accession>A0ABN1TTU3</accession>
<evidence type="ECO:0000313" key="4">
    <source>
        <dbReference type="Proteomes" id="UP001499987"/>
    </source>
</evidence>
<dbReference type="RefSeq" id="WP_344625940.1">
    <property type="nucleotide sequence ID" value="NZ_BAAALD010000055.1"/>
</dbReference>
<feature type="signal peptide" evidence="2">
    <location>
        <begin position="1"/>
        <end position="21"/>
    </location>
</feature>
<reference evidence="3 4" key="1">
    <citation type="journal article" date="2019" name="Int. J. Syst. Evol. Microbiol.">
        <title>The Global Catalogue of Microorganisms (GCM) 10K type strain sequencing project: providing services to taxonomists for standard genome sequencing and annotation.</title>
        <authorList>
            <consortium name="The Broad Institute Genomics Platform"/>
            <consortium name="The Broad Institute Genome Sequencing Center for Infectious Disease"/>
            <person name="Wu L."/>
            <person name="Ma J."/>
        </authorList>
    </citation>
    <scope>NUCLEOTIDE SEQUENCE [LARGE SCALE GENOMIC DNA]</scope>
    <source>
        <strain evidence="3 4">JCM 13002</strain>
    </source>
</reference>
<name>A0ABN1TTU3_9ACTN</name>
<sequence>MRVRNGLLAAALLTAPLTACGSTGEQPSAAAPTKLEVRTSTKELSERLPKLGRIVEAHWQFDPHDNSGGRVPGPSDYFIDAVMRLQPGTVAGLLKDREAQNMVLPGTSSGLAVFLPNGAVWQHSLELDRELARASSATFWFDPASDSVYLAANNLSVPEAATPSAG</sequence>
<evidence type="ECO:0000256" key="2">
    <source>
        <dbReference type="SAM" id="SignalP"/>
    </source>
</evidence>
<feature type="chain" id="PRO_5045547130" description="Lipoprotein" evidence="2">
    <location>
        <begin position="22"/>
        <end position="166"/>
    </location>
</feature>
<proteinExistence type="predicted"/>
<comment type="caution">
    <text evidence="3">The sequence shown here is derived from an EMBL/GenBank/DDBJ whole genome shotgun (WGS) entry which is preliminary data.</text>
</comment>
<feature type="region of interest" description="Disordered" evidence="1">
    <location>
        <begin position="21"/>
        <end position="41"/>
    </location>
</feature>
<keyword evidence="2" id="KW-0732">Signal</keyword>
<evidence type="ECO:0008006" key="5">
    <source>
        <dbReference type="Google" id="ProtNLM"/>
    </source>
</evidence>
<dbReference type="EMBL" id="BAAALD010000055">
    <property type="protein sequence ID" value="GAA1101520.1"/>
    <property type="molecule type" value="Genomic_DNA"/>
</dbReference>
<evidence type="ECO:0000256" key="1">
    <source>
        <dbReference type="SAM" id="MobiDB-lite"/>
    </source>
</evidence>
<gene>
    <name evidence="3" type="ORF">GCM10009663_50240</name>
</gene>
<dbReference type="Proteomes" id="UP001499987">
    <property type="component" value="Unassembled WGS sequence"/>
</dbReference>
<organism evidence="3 4">
    <name type="scientific">Kitasatospora arboriphila</name>
    <dbReference type="NCBI Taxonomy" id="258052"/>
    <lineage>
        <taxon>Bacteria</taxon>
        <taxon>Bacillati</taxon>
        <taxon>Actinomycetota</taxon>
        <taxon>Actinomycetes</taxon>
        <taxon>Kitasatosporales</taxon>
        <taxon>Streptomycetaceae</taxon>
        <taxon>Kitasatospora</taxon>
    </lineage>
</organism>
<protein>
    <recommendedName>
        <fullName evidence="5">Lipoprotein</fullName>
    </recommendedName>
</protein>
<evidence type="ECO:0000313" key="3">
    <source>
        <dbReference type="EMBL" id="GAA1101520.1"/>
    </source>
</evidence>